<protein>
    <submittedName>
        <fullName evidence="3">Uncharacterized protein LOC115628153</fullName>
    </submittedName>
</protein>
<gene>
    <name evidence="3" type="primary">LOC115628153</name>
</gene>
<dbReference type="Proteomes" id="UP000504634">
    <property type="component" value="Unplaced"/>
</dbReference>
<keyword evidence="1" id="KW-0732">Signal</keyword>
<accession>A0A6J2TYM0</accession>
<evidence type="ECO:0000256" key="1">
    <source>
        <dbReference type="SAM" id="SignalP"/>
    </source>
</evidence>
<evidence type="ECO:0000313" key="3">
    <source>
        <dbReference type="RefSeq" id="XP_030379987.1"/>
    </source>
</evidence>
<organism evidence="2 3">
    <name type="scientific">Drosophila lebanonensis</name>
    <name type="common">Fruit fly</name>
    <name type="synonym">Scaptodrosophila lebanonensis</name>
    <dbReference type="NCBI Taxonomy" id="7225"/>
    <lineage>
        <taxon>Eukaryota</taxon>
        <taxon>Metazoa</taxon>
        <taxon>Ecdysozoa</taxon>
        <taxon>Arthropoda</taxon>
        <taxon>Hexapoda</taxon>
        <taxon>Insecta</taxon>
        <taxon>Pterygota</taxon>
        <taxon>Neoptera</taxon>
        <taxon>Endopterygota</taxon>
        <taxon>Diptera</taxon>
        <taxon>Brachycera</taxon>
        <taxon>Muscomorpha</taxon>
        <taxon>Ephydroidea</taxon>
        <taxon>Drosophilidae</taxon>
        <taxon>Scaptodrosophila</taxon>
    </lineage>
</organism>
<feature type="signal peptide" evidence="1">
    <location>
        <begin position="1"/>
        <end position="21"/>
    </location>
</feature>
<proteinExistence type="predicted"/>
<keyword evidence="2" id="KW-1185">Reference proteome</keyword>
<sequence>MAATCWAMCVLYAVLARYVLAHEEKTDFSRSPNITEGNEGTTTLPNLFQKASCTVSAGPVQVSAEAVITKSPKDLCSSDKVNLAIQNMETKFYDELRQIKILLQTLQETQGRKIDRCNYTVANSNSKLITDKKMASSRKLLQAEESHLNRDQEINTFNNTVLGDRDLSFFTYFWKLEYITEHILNTTTSIINSPIFSIKGKTLLVQCVFQHLHRDLILLKLVYADRSRDSHNNIMMDMGGLLKNMEITGSPLFKCKICILDQSRKQKKDICSQEFINFDIGFSVPNSALIGSSYIKDNVLIIKTILYL</sequence>
<name>A0A6J2TYM0_DROLE</name>
<feature type="chain" id="PRO_5026910132" evidence="1">
    <location>
        <begin position="22"/>
        <end position="308"/>
    </location>
</feature>
<dbReference type="RefSeq" id="XP_030379987.1">
    <property type="nucleotide sequence ID" value="XM_030524127.1"/>
</dbReference>
<evidence type="ECO:0000313" key="2">
    <source>
        <dbReference type="Proteomes" id="UP000504634"/>
    </source>
</evidence>
<reference evidence="3" key="1">
    <citation type="submission" date="2025-08" db="UniProtKB">
        <authorList>
            <consortium name="RefSeq"/>
        </authorList>
    </citation>
    <scope>IDENTIFICATION</scope>
    <source>
        <strain evidence="3">11010-0011.00</strain>
        <tissue evidence="3">Whole body</tissue>
    </source>
</reference>
<dbReference type="OrthoDB" id="6475149at2759"/>
<dbReference type="GeneID" id="115628153"/>
<dbReference type="AlphaFoldDB" id="A0A6J2TYM0"/>